<comment type="caution">
    <text evidence="9">The sequence shown here is derived from an EMBL/GenBank/DDBJ whole genome shotgun (WGS) entry which is preliminary data.</text>
</comment>
<dbReference type="SUPFAM" id="SSF54534">
    <property type="entry name" value="FKBP-like"/>
    <property type="match status" value="2"/>
</dbReference>
<evidence type="ECO:0000256" key="5">
    <source>
        <dbReference type="ARBA" id="ARBA00023186"/>
    </source>
</evidence>
<feature type="domain" description="PpiC" evidence="8">
    <location>
        <begin position="211"/>
        <end position="313"/>
    </location>
</feature>
<dbReference type="Proteomes" id="UP001212602">
    <property type="component" value="Unassembled WGS sequence"/>
</dbReference>
<gene>
    <name evidence="7" type="primary">surA</name>
    <name evidence="9" type="ORF">PGB34_22835</name>
</gene>
<dbReference type="GO" id="GO:0050821">
    <property type="term" value="P:protein stabilization"/>
    <property type="evidence" value="ECO:0007669"/>
    <property type="project" value="InterPro"/>
</dbReference>
<evidence type="ECO:0000256" key="6">
    <source>
        <dbReference type="ARBA" id="ARBA00023235"/>
    </source>
</evidence>
<dbReference type="InterPro" id="IPR046357">
    <property type="entry name" value="PPIase_dom_sf"/>
</dbReference>
<evidence type="ECO:0000256" key="1">
    <source>
        <dbReference type="ARBA" id="ARBA00022729"/>
    </source>
</evidence>
<keyword evidence="6 7" id="KW-0413">Isomerase</keyword>
<dbReference type="InterPro" id="IPR015391">
    <property type="entry name" value="SurA_N"/>
</dbReference>
<comment type="catalytic activity">
    <reaction evidence="7">
        <text>[protein]-peptidylproline (omega=180) = [protein]-peptidylproline (omega=0)</text>
        <dbReference type="Rhea" id="RHEA:16237"/>
        <dbReference type="Rhea" id="RHEA-COMP:10747"/>
        <dbReference type="Rhea" id="RHEA-COMP:10748"/>
        <dbReference type="ChEBI" id="CHEBI:83833"/>
        <dbReference type="ChEBI" id="CHEBI:83834"/>
        <dbReference type="EC" id="5.2.1.8"/>
    </reaction>
</comment>
<comment type="function">
    <text evidence="7">Chaperone involved in the correct folding and assembly of outer membrane proteins. Recognizes specific patterns of aromatic residues and the orientation of their side chains, which are found more frequently in integral outer membrane proteins. May act in both early periplasmic and late outer membrane-associated steps of protein maturation.</text>
</comment>
<evidence type="ECO:0000256" key="3">
    <source>
        <dbReference type="ARBA" id="ARBA00022764"/>
    </source>
</evidence>
<dbReference type="InterPro" id="IPR027304">
    <property type="entry name" value="Trigger_fact/SurA_dom_sf"/>
</dbReference>
<organism evidence="9 10">
    <name type="scientific">Xenophilus arseniciresistens</name>
    <dbReference type="NCBI Taxonomy" id="1283306"/>
    <lineage>
        <taxon>Bacteria</taxon>
        <taxon>Pseudomonadati</taxon>
        <taxon>Pseudomonadota</taxon>
        <taxon>Betaproteobacteria</taxon>
        <taxon>Burkholderiales</taxon>
        <taxon>Comamonadaceae</taxon>
        <taxon>Xenophilus</taxon>
    </lineage>
</organism>
<dbReference type="GO" id="GO:0006457">
    <property type="term" value="P:protein folding"/>
    <property type="evidence" value="ECO:0007669"/>
    <property type="project" value="UniProtKB-UniRule"/>
</dbReference>
<comment type="subcellular location">
    <subcellularLocation>
        <location evidence="7">Periplasm</location>
    </subcellularLocation>
    <text evidence="7">Is capable of associating with the outer membrane.</text>
</comment>
<dbReference type="GO" id="GO:0042277">
    <property type="term" value="F:peptide binding"/>
    <property type="evidence" value="ECO:0007669"/>
    <property type="project" value="InterPro"/>
</dbReference>
<evidence type="ECO:0000256" key="4">
    <source>
        <dbReference type="ARBA" id="ARBA00023110"/>
    </source>
</evidence>
<dbReference type="GO" id="GO:0043165">
    <property type="term" value="P:Gram-negative-bacterium-type cell outer membrane assembly"/>
    <property type="evidence" value="ECO:0007669"/>
    <property type="project" value="InterPro"/>
</dbReference>
<dbReference type="Gene3D" id="1.10.4030.10">
    <property type="entry name" value="Porin chaperone SurA, peptide-binding domain"/>
    <property type="match status" value="1"/>
</dbReference>
<evidence type="ECO:0000313" key="9">
    <source>
        <dbReference type="EMBL" id="MDA7419220.1"/>
    </source>
</evidence>
<dbReference type="InterPro" id="IPR050280">
    <property type="entry name" value="OMP_Chaperone_SurA"/>
</dbReference>
<reference evidence="9" key="1">
    <citation type="submission" date="2023-01" db="EMBL/GenBank/DDBJ databases">
        <title>Xenophilus mangrovi sp. nov., isolated from soil of Mangrove nature reserve.</title>
        <authorList>
            <person name="Xu S."/>
            <person name="Liu Z."/>
            <person name="Xu Y."/>
        </authorList>
    </citation>
    <scope>NUCLEOTIDE SEQUENCE</scope>
    <source>
        <strain evidence="9">YW8</strain>
    </source>
</reference>
<dbReference type="InterPro" id="IPR023058">
    <property type="entry name" value="PPIase_PpiC_CS"/>
</dbReference>
<dbReference type="InterPro" id="IPR000297">
    <property type="entry name" value="PPIase_PpiC"/>
</dbReference>
<proteinExistence type="inferred from homology"/>
<dbReference type="AlphaFoldDB" id="A0AAE3NAM7"/>
<accession>A0AAE3NAM7</accession>
<keyword evidence="5 7" id="KW-0143">Chaperone</keyword>
<dbReference type="EMBL" id="JAQIPB010000015">
    <property type="protein sequence ID" value="MDA7419220.1"/>
    <property type="molecule type" value="Genomic_DNA"/>
</dbReference>
<dbReference type="PROSITE" id="PS50198">
    <property type="entry name" value="PPIC_PPIASE_2"/>
    <property type="match status" value="2"/>
</dbReference>
<dbReference type="PANTHER" id="PTHR47637:SF1">
    <property type="entry name" value="CHAPERONE SURA"/>
    <property type="match status" value="1"/>
</dbReference>
<feature type="chain" id="PRO_5041754567" description="Chaperone SurA" evidence="7">
    <location>
        <begin position="23"/>
        <end position="473"/>
    </location>
</feature>
<feature type="domain" description="PpiC" evidence="8">
    <location>
        <begin position="324"/>
        <end position="424"/>
    </location>
</feature>
<keyword evidence="10" id="KW-1185">Reference proteome</keyword>
<dbReference type="Gene3D" id="3.10.50.40">
    <property type="match status" value="2"/>
</dbReference>
<keyword evidence="1 7" id="KW-0732">Signal</keyword>
<dbReference type="Pfam" id="PF09312">
    <property type="entry name" value="SurA_N"/>
    <property type="match status" value="1"/>
</dbReference>
<dbReference type="Pfam" id="PF00639">
    <property type="entry name" value="Rotamase"/>
    <property type="match status" value="2"/>
</dbReference>
<keyword evidence="4 7" id="KW-0697">Rotamase</keyword>
<dbReference type="SUPFAM" id="SSF109998">
    <property type="entry name" value="Triger factor/SurA peptide-binding domain-like"/>
    <property type="match status" value="1"/>
</dbReference>
<dbReference type="HAMAP" id="MF_01183">
    <property type="entry name" value="Chaperone_SurA"/>
    <property type="match status" value="1"/>
</dbReference>
<dbReference type="GO" id="GO:0030288">
    <property type="term" value="C:outer membrane-bounded periplasmic space"/>
    <property type="evidence" value="ECO:0007669"/>
    <property type="project" value="InterPro"/>
</dbReference>
<dbReference type="PROSITE" id="PS01096">
    <property type="entry name" value="PPIC_PPIASE_1"/>
    <property type="match status" value="1"/>
</dbReference>
<comment type="domain">
    <text evidence="7">The PPIase activity resides only in the second parvulin domain. The N-terminal region and the C-terminal tail are necessary and sufficient for the chaperone activity of SurA. The PPIase activity is dispensable for SurA to function as a chaperone. The N-terminal region and the C-terminal tail are also required for porin recognition.</text>
</comment>
<dbReference type="GO" id="GO:0003755">
    <property type="term" value="F:peptidyl-prolyl cis-trans isomerase activity"/>
    <property type="evidence" value="ECO:0007669"/>
    <property type="project" value="UniProtKB-UniRule"/>
</dbReference>
<keyword evidence="2 7" id="KW-0677">Repeat</keyword>
<evidence type="ECO:0000256" key="7">
    <source>
        <dbReference type="HAMAP-Rule" id="MF_01183"/>
    </source>
</evidence>
<dbReference type="RefSeq" id="WP_271430421.1">
    <property type="nucleotide sequence ID" value="NZ_JAQIPB010000015.1"/>
</dbReference>
<keyword evidence="3 7" id="KW-0574">Periplasm</keyword>
<evidence type="ECO:0000259" key="8">
    <source>
        <dbReference type="PROSITE" id="PS50198"/>
    </source>
</evidence>
<feature type="signal peptide" evidence="7">
    <location>
        <begin position="1"/>
        <end position="22"/>
    </location>
</feature>
<dbReference type="GO" id="GO:0051082">
    <property type="term" value="F:unfolded protein binding"/>
    <property type="evidence" value="ECO:0007669"/>
    <property type="project" value="UniProtKB-UniRule"/>
</dbReference>
<evidence type="ECO:0000313" key="10">
    <source>
        <dbReference type="Proteomes" id="UP001212602"/>
    </source>
</evidence>
<name>A0AAE3NAM7_9BURK</name>
<dbReference type="InterPro" id="IPR023034">
    <property type="entry name" value="PPIase_SurA"/>
</dbReference>
<evidence type="ECO:0000256" key="2">
    <source>
        <dbReference type="ARBA" id="ARBA00022737"/>
    </source>
</evidence>
<dbReference type="PANTHER" id="PTHR47637">
    <property type="entry name" value="CHAPERONE SURA"/>
    <property type="match status" value="1"/>
</dbReference>
<sequence precursor="true">MNALRTTLSLALLALTAAASHAQSSAPRTAAPARAGITDIMRAGPSVAVPPPAARAAAPVQRAAEYIVALVNSEPITNTQVQRRAQRVLEEGGPQVANMPRNVLLREVLEQLISERAQLQLAKEQGVRVDAAAIEQGEQTVARQNELTLTQLYARLSEAGLSREEFRNNIRDQLLLTRLRERELESRVRVSEREIDEFIAEQRGEAPGASSERLNIAQVLLPVPDNAGESQVAALQKQAQEIAARARGGEDFAKLAGEFSRAPEARSAGGALGLRSADRYPSLFVESTRNLKVGEVTGPLRSGAGFHVLKLLARERASAAADTITQTQVRHILIRPDDKQSAEQIVARLQGYKRSVQGGSADFAALAREHSQDTGSARNGGELGWTSPGSFVPEFEQAMNQLQPGQISEPVVSRFGVHLIQVQGRRDAKVDPRELRQAARNALRDRKMDQAYEAWAQEVRHRAYVEMREPPNS</sequence>
<protein>
    <recommendedName>
        <fullName evidence="7">Chaperone SurA</fullName>
    </recommendedName>
    <alternativeName>
        <fullName evidence="7">Peptidyl-prolyl cis-trans isomerase SurA</fullName>
        <shortName evidence="7">PPIase SurA</shortName>
        <ecNumber evidence="7">5.2.1.8</ecNumber>
    </alternativeName>
    <alternativeName>
        <fullName evidence="7">Rotamase SurA</fullName>
    </alternativeName>
</protein>
<dbReference type="EC" id="5.2.1.8" evidence="7"/>